<organism evidence="1 2">
    <name type="scientific">Nitrospira lenta</name>
    <dbReference type="NCBI Taxonomy" id="1436998"/>
    <lineage>
        <taxon>Bacteria</taxon>
        <taxon>Pseudomonadati</taxon>
        <taxon>Nitrospirota</taxon>
        <taxon>Nitrospiria</taxon>
        <taxon>Nitrospirales</taxon>
        <taxon>Nitrospiraceae</taxon>
        <taxon>Nitrospira</taxon>
    </lineage>
</organism>
<dbReference type="Pfam" id="PF03692">
    <property type="entry name" value="CxxCxxCC"/>
    <property type="match status" value="1"/>
</dbReference>
<dbReference type="InParanoid" id="A0A330L515"/>
<dbReference type="InterPro" id="IPR005358">
    <property type="entry name" value="Puta_zinc/iron-chelating_dom"/>
</dbReference>
<dbReference type="EMBL" id="OUNR01000012">
    <property type="protein sequence ID" value="SPP64924.1"/>
    <property type="molecule type" value="Genomic_DNA"/>
</dbReference>
<proteinExistence type="predicted"/>
<protein>
    <recommendedName>
        <fullName evidence="3">YkgJ family cysteine cluster protein</fullName>
    </recommendedName>
</protein>
<dbReference type="OrthoDB" id="9810361at2"/>
<accession>A0A330L515</accession>
<keyword evidence="2" id="KW-1185">Reference proteome</keyword>
<dbReference type="AlphaFoldDB" id="A0A330L515"/>
<evidence type="ECO:0000313" key="2">
    <source>
        <dbReference type="Proteomes" id="UP000248168"/>
    </source>
</evidence>
<name>A0A330L515_9BACT</name>
<reference evidence="2" key="1">
    <citation type="submission" date="2018-04" db="EMBL/GenBank/DDBJ databases">
        <authorList>
            <person name="Lucker S."/>
            <person name="Sakoula D."/>
        </authorList>
    </citation>
    <scope>NUCLEOTIDE SEQUENCE [LARGE SCALE GENOMIC DNA]</scope>
</reference>
<evidence type="ECO:0000313" key="1">
    <source>
        <dbReference type="EMBL" id="SPP64924.1"/>
    </source>
</evidence>
<dbReference type="Proteomes" id="UP000248168">
    <property type="component" value="Unassembled WGS sequence"/>
</dbReference>
<evidence type="ECO:0008006" key="3">
    <source>
        <dbReference type="Google" id="ProtNLM"/>
    </source>
</evidence>
<sequence length="215" mass="23827">MSNRPTPPTRPSSLSDKTSHWFERAAAALLGQLPCRQGCCHCCIGTFPVTILDRQHLQEGLVRLPDTQRRAIQQKAQDQVATIESQFPNLTSSPLLDGWPDHLTEQVAEQFQDMPCPALSADGHCEVYAFRPLTCRSMGIPPEQDGCVEGACDIQTAVPIIRLSPPFREEEDRLAGEESQQLTTLRLKLQCPGEELLLPYAFLPQEALLPPSRSA</sequence>
<dbReference type="RefSeq" id="WP_121989241.1">
    <property type="nucleotide sequence ID" value="NZ_OUNR01000012.1"/>
</dbReference>
<gene>
    <name evidence="1" type="ORF">NITLEN_20564</name>
</gene>